<comment type="similarity">
    <text evidence="1">Belongs to the pseudouridine synthase RluA family.</text>
</comment>
<dbReference type="GO" id="GO:0000455">
    <property type="term" value="P:enzyme-directed rRNA pseudouridine synthesis"/>
    <property type="evidence" value="ECO:0007669"/>
    <property type="project" value="TreeGrafter"/>
</dbReference>
<reference evidence="5" key="1">
    <citation type="submission" date="2021-02" db="EMBL/GenBank/DDBJ databases">
        <title>PHA producing bacteria isolated from coastal sediment in Guangdong, Shenzhen.</title>
        <authorList>
            <person name="Zheng W."/>
            <person name="Yu S."/>
            <person name="Huang Y."/>
        </authorList>
    </citation>
    <scope>NUCLEOTIDE SEQUENCE</scope>
    <source>
        <strain evidence="5">TN14-10</strain>
    </source>
</reference>
<dbReference type="Gene3D" id="3.30.2350.10">
    <property type="entry name" value="Pseudouridine synthase"/>
    <property type="match status" value="1"/>
</dbReference>
<dbReference type="AlphaFoldDB" id="A0A939DK08"/>
<organism evidence="5 6">
    <name type="scientific">Parahaliea mediterranea</name>
    <dbReference type="NCBI Taxonomy" id="651086"/>
    <lineage>
        <taxon>Bacteria</taxon>
        <taxon>Pseudomonadati</taxon>
        <taxon>Pseudomonadota</taxon>
        <taxon>Gammaproteobacteria</taxon>
        <taxon>Cellvibrionales</taxon>
        <taxon>Halieaceae</taxon>
        <taxon>Parahaliea</taxon>
    </lineage>
</organism>
<comment type="caution">
    <text evidence="5">The sequence shown here is derived from an EMBL/GenBank/DDBJ whole genome shotgun (WGS) entry which is preliminary data.</text>
</comment>
<keyword evidence="2" id="KW-0819">tRNA processing</keyword>
<keyword evidence="3" id="KW-0413">Isomerase</keyword>
<dbReference type="InterPro" id="IPR006145">
    <property type="entry name" value="PsdUridine_synth_RsuA/RluA"/>
</dbReference>
<accession>A0A939DK08</accession>
<sequence>MSDALPPYIVPHSQEPILVLHEDEHLLLVRKPDLLLSVPGRHPLNKDCLITRLQRDYPSASIVHRLDLDTSGIMIIPLTRECHAHISRQFQQRRVEKTYTAVVWGEPARDSGEIDLPIACDWDNRPRQLICHERGKQALTRYQVLERRGDRSRLELSPVTGRSHQLRIHMRELGHPILGCDMYAHPEALAMADRLMLHATRIGFEHPATGTWLRGESLPDF</sequence>
<dbReference type="PANTHER" id="PTHR21600">
    <property type="entry name" value="MITOCHONDRIAL RNA PSEUDOURIDINE SYNTHASE"/>
    <property type="match status" value="1"/>
</dbReference>
<evidence type="ECO:0000256" key="1">
    <source>
        <dbReference type="ARBA" id="ARBA00010876"/>
    </source>
</evidence>
<evidence type="ECO:0000256" key="3">
    <source>
        <dbReference type="ARBA" id="ARBA00023235"/>
    </source>
</evidence>
<dbReference type="CDD" id="cd02869">
    <property type="entry name" value="PseudoU_synth_RluA_like"/>
    <property type="match status" value="1"/>
</dbReference>
<evidence type="ECO:0000259" key="4">
    <source>
        <dbReference type="Pfam" id="PF00849"/>
    </source>
</evidence>
<evidence type="ECO:0000313" key="5">
    <source>
        <dbReference type="EMBL" id="MBN7798907.1"/>
    </source>
</evidence>
<dbReference type="InterPro" id="IPR020103">
    <property type="entry name" value="PsdUridine_synth_cat_dom_sf"/>
</dbReference>
<dbReference type="RefSeq" id="WP_206562355.1">
    <property type="nucleotide sequence ID" value="NZ_JAFKCZ010000020.1"/>
</dbReference>
<name>A0A939DK08_9GAMM</name>
<evidence type="ECO:0000256" key="2">
    <source>
        <dbReference type="ARBA" id="ARBA00022694"/>
    </source>
</evidence>
<dbReference type="Proteomes" id="UP000664303">
    <property type="component" value="Unassembled WGS sequence"/>
</dbReference>
<dbReference type="SUPFAM" id="SSF55120">
    <property type="entry name" value="Pseudouridine synthase"/>
    <property type="match status" value="1"/>
</dbReference>
<proteinExistence type="inferred from homology"/>
<dbReference type="PANTHER" id="PTHR21600:SF91">
    <property type="entry name" value="DUAL-SPECIFICITY RNA PSEUDOURIDINE SYNTHASE RLUA"/>
    <property type="match status" value="1"/>
</dbReference>
<dbReference type="InterPro" id="IPR050188">
    <property type="entry name" value="RluA_PseudoU_synthase"/>
</dbReference>
<gene>
    <name evidence="5" type="ORF">JYP50_20075</name>
</gene>
<dbReference type="GO" id="GO:0140098">
    <property type="term" value="F:catalytic activity, acting on RNA"/>
    <property type="evidence" value="ECO:0007669"/>
    <property type="project" value="UniProtKB-ARBA"/>
</dbReference>
<dbReference type="GO" id="GO:0009982">
    <property type="term" value="F:pseudouridine synthase activity"/>
    <property type="evidence" value="ECO:0007669"/>
    <property type="project" value="InterPro"/>
</dbReference>
<dbReference type="Pfam" id="PF00849">
    <property type="entry name" value="PseudoU_synth_2"/>
    <property type="match status" value="1"/>
</dbReference>
<dbReference type="EMBL" id="JAFKCZ010000020">
    <property type="protein sequence ID" value="MBN7798907.1"/>
    <property type="molecule type" value="Genomic_DNA"/>
</dbReference>
<protein>
    <submittedName>
        <fullName evidence="5">RNA pseudouridine synthase</fullName>
    </submittedName>
</protein>
<dbReference type="GO" id="GO:0003723">
    <property type="term" value="F:RNA binding"/>
    <property type="evidence" value="ECO:0007669"/>
    <property type="project" value="InterPro"/>
</dbReference>
<dbReference type="GO" id="GO:0008033">
    <property type="term" value="P:tRNA processing"/>
    <property type="evidence" value="ECO:0007669"/>
    <property type="project" value="UniProtKB-KW"/>
</dbReference>
<evidence type="ECO:0000313" key="6">
    <source>
        <dbReference type="Proteomes" id="UP000664303"/>
    </source>
</evidence>
<keyword evidence="6" id="KW-1185">Reference proteome</keyword>
<feature type="domain" description="Pseudouridine synthase RsuA/RluA-like" evidence="4">
    <location>
        <begin position="25"/>
        <end position="171"/>
    </location>
</feature>